<feature type="chain" id="PRO_5034887899" description="5'-nucleotidase, lipoprotein e(P4) family" evidence="2">
    <location>
        <begin position="32"/>
        <end position="329"/>
    </location>
</feature>
<keyword evidence="4" id="KW-1185">Reference proteome</keyword>
<dbReference type="SUPFAM" id="SSF56784">
    <property type="entry name" value="HAD-like"/>
    <property type="match status" value="1"/>
</dbReference>
<reference evidence="3" key="1">
    <citation type="submission" date="2021-05" db="EMBL/GenBank/DDBJ databases">
        <title>Complete genome sequence of the cellulolytic planctomycete Telmatocola sphagniphila SP2T and characterization of the first cellulase from planctomycetes.</title>
        <authorList>
            <person name="Rakitin A.L."/>
            <person name="Beletsky A.V."/>
            <person name="Naumoff D.G."/>
            <person name="Kulichevskaya I.S."/>
            <person name="Mardanov A.V."/>
            <person name="Ravin N.V."/>
            <person name="Dedysh S.N."/>
        </authorList>
    </citation>
    <scope>NUCLEOTIDE SEQUENCE</scope>
    <source>
        <strain evidence="3">SP2T</strain>
    </source>
</reference>
<evidence type="ECO:0000313" key="3">
    <source>
        <dbReference type="EMBL" id="QVL30130.1"/>
    </source>
</evidence>
<dbReference type="InterPro" id="IPR036412">
    <property type="entry name" value="HAD-like_sf"/>
</dbReference>
<name>A0A8E6ETI3_9BACT</name>
<evidence type="ECO:0000256" key="2">
    <source>
        <dbReference type="SAM" id="SignalP"/>
    </source>
</evidence>
<dbReference type="KEGG" id="tsph:KIH39_14835"/>
<evidence type="ECO:0000313" key="4">
    <source>
        <dbReference type="Proteomes" id="UP000676194"/>
    </source>
</evidence>
<dbReference type="InterPro" id="IPR005519">
    <property type="entry name" value="Acid_phosphat_B-like"/>
</dbReference>
<keyword evidence="1 2" id="KW-0732">Signal</keyword>
<dbReference type="GO" id="GO:0009279">
    <property type="term" value="C:cell outer membrane"/>
    <property type="evidence" value="ECO:0007669"/>
    <property type="project" value="InterPro"/>
</dbReference>
<dbReference type="RefSeq" id="WP_213494014.1">
    <property type="nucleotide sequence ID" value="NZ_CP074694.1"/>
</dbReference>
<dbReference type="InterPro" id="IPR023214">
    <property type="entry name" value="HAD_sf"/>
</dbReference>
<dbReference type="InterPro" id="IPR006423">
    <property type="entry name" value="Lipo_e_P4"/>
</dbReference>
<accession>A0A8E6ETI3</accession>
<organism evidence="3 4">
    <name type="scientific">Telmatocola sphagniphila</name>
    <dbReference type="NCBI Taxonomy" id="1123043"/>
    <lineage>
        <taxon>Bacteria</taxon>
        <taxon>Pseudomonadati</taxon>
        <taxon>Planctomycetota</taxon>
        <taxon>Planctomycetia</taxon>
        <taxon>Gemmatales</taxon>
        <taxon>Gemmataceae</taxon>
    </lineage>
</organism>
<dbReference type="Gene3D" id="3.40.50.1000">
    <property type="entry name" value="HAD superfamily/HAD-like"/>
    <property type="match status" value="1"/>
</dbReference>
<protein>
    <recommendedName>
        <fullName evidence="5">5'-nucleotidase, lipoprotein e(P4) family</fullName>
    </recommendedName>
</protein>
<proteinExistence type="predicted"/>
<dbReference type="EMBL" id="CP074694">
    <property type="protein sequence ID" value="QVL30130.1"/>
    <property type="molecule type" value="Genomic_DNA"/>
</dbReference>
<feature type="signal peptide" evidence="2">
    <location>
        <begin position="1"/>
        <end position="31"/>
    </location>
</feature>
<dbReference type="SFLD" id="SFLDS00003">
    <property type="entry name" value="Haloacid_Dehalogenase"/>
    <property type="match status" value="1"/>
</dbReference>
<dbReference type="Pfam" id="PF03767">
    <property type="entry name" value="Acid_phosphat_B"/>
    <property type="match status" value="1"/>
</dbReference>
<evidence type="ECO:0008006" key="5">
    <source>
        <dbReference type="Google" id="ProtNLM"/>
    </source>
</evidence>
<gene>
    <name evidence="3" type="ORF">KIH39_14835</name>
</gene>
<dbReference type="AlphaFoldDB" id="A0A8E6ETI3"/>
<evidence type="ECO:0000256" key="1">
    <source>
        <dbReference type="ARBA" id="ARBA00022729"/>
    </source>
</evidence>
<sequence length="329" mass="37127">MNCCISVRKFLPCLLSFLAGMACMVAWPMVAQEKAEPPAVKKVALESPPHRGLDANLYMQISAEYRACCIQAYQLGLNRLNAYFRFQINGSIMDPGLGGNFTGTGGSGISGNSNGTTNPFGFGLNGPKSERPAAIIMDLDETVLDNGAFQSYELHNKLAYDQKKWDLFEERCGDDVKLITGAKEFIQYAQKMNVKIYYITNRNEKYKENTLKLLKRLQIGVPAEQLLCATKTSDKTDRRKLVEKDYNVILYFGDNLRDFDERFKMSVSSKNTDQEIKTAVEQRKMQVDKENRWGQSWIILPNPAYGEWAKVLGRGEKDLDLLPPSAKLD</sequence>
<dbReference type="Proteomes" id="UP000676194">
    <property type="component" value="Chromosome"/>
</dbReference>
<dbReference type="SFLD" id="SFLDG01125">
    <property type="entry name" value="C1.1:_Acid_Phosphatase_Like"/>
    <property type="match status" value="1"/>
</dbReference>